<evidence type="ECO:0000259" key="2">
    <source>
        <dbReference type="Pfam" id="PF00534"/>
    </source>
</evidence>
<dbReference type="Proteomes" id="UP001164909">
    <property type="component" value="Chromosome"/>
</dbReference>
<evidence type="ECO:0000313" key="4">
    <source>
        <dbReference type="Proteomes" id="UP001164909"/>
    </source>
</evidence>
<keyword evidence="4" id="KW-1185">Reference proteome</keyword>
<organism evidence="3 4">
    <name type="scientific">Caldicellulosiruptor morganii</name>
    <dbReference type="NCBI Taxonomy" id="1387555"/>
    <lineage>
        <taxon>Bacteria</taxon>
        <taxon>Bacillati</taxon>
        <taxon>Bacillota</taxon>
        <taxon>Bacillota incertae sedis</taxon>
        <taxon>Caldicellulosiruptorales</taxon>
        <taxon>Caldicellulosiruptoraceae</taxon>
        <taxon>Caldicellulosiruptor</taxon>
    </lineage>
</organism>
<protein>
    <submittedName>
        <fullName evidence="3">Glycosyltransferase</fullName>
        <ecNumber evidence="3">2.4.-.-</ecNumber>
    </submittedName>
</protein>
<sequence length="366" mass="42678">MYDEIYIITRKDYFTDHFKEFSARTEAKYTVVAIESLDLKNAWLKKLTIKEMKAVFKTLRDLINKLRMQDNAKIDVIFMALDDYFLPFVMLHEFFLLRKKGIRYFGIRYRILYTGTNTLEKIKQFTVITLLKYLIARKFKILVFDERVRELPACVKKGFYILPDPWEGPYSGNLRASARKRYNIGDDKFVISLIGRQNKRKGFSFILLHLEDILQINRNIVVFISGKIENQIEENTLRNIVGKYPERIIYIDRFLSEDEIAYSFAVADVILLPYSKEFGFSSGVLVRACATGVPVITTSHGLIGYRVKTNNIGLTFDYGNFNSLRSCLETIMKEKSIYELLKMGCKKFAENNTVKVFGNVLSRVME</sequence>
<name>A0ABY7BPF0_9FIRM</name>
<dbReference type="GO" id="GO:0016757">
    <property type="term" value="F:glycosyltransferase activity"/>
    <property type="evidence" value="ECO:0007669"/>
    <property type="project" value="UniProtKB-KW"/>
</dbReference>
<dbReference type="InterPro" id="IPR001296">
    <property type="entry name" value="Glyco_trans_1"/>
</dbReference>
<dbReference type="PANTHER" id="PTHR46401">
    <property type="entry name" value="GLYCOSYLTRANSFERASE WBBK-RELATED"/>
    <property type="match status" value="1"/>
</dbReference>
<keyword evidence="1 3" id="KW-0808">Transferase</keyword>
<dbReference type="EMBL" id="CP113865">
    <property type="protein sequence ID" value="WAM33645.1"/>
    <property type="molecule type" value="Genomic_DNA"/>
</dbReference>
<dbReference type="Pfam" id="PF00534">
    <property type="entry name" value="Glycos_transf_1"/>
    <property type="match status" value="1"/>
</dbReference>
<accession>A0ABY7BPF0</accession>
<dbReference type="SUPFAM" id="SSF53756">
    <property type="entry name" value="UDP-Glycosyltransferase/glycogen phosphorylase"/>
    <property type="match status" value="1"/>
</dbReference>
<keyword evidence="3" id="KW-0328">Glycosyltransferase</keyword>
<feature type="domain" description="Glycosyl transferase family 1" evidence="2">
    <location>
        <begin position="178"/>
        <end position="335"/>
    </location>
</feature>
<dbReference type="Gene3D" id="3.40.50.2000">
    <property type="entry name" value="Glycogen Phosphorylase B"/>
    <property type="match status" value="1"/>
</dbReference>
<evidence type="ECO:0000256" key="1">
    <source>
        <dbReference type="ARBA" id="ARBA00022679"/>
    </source>
</evidence>
<reference evidence="3" key="1">
    <citation type="submission" date="2022-12" db="EMBL/GenBank/DDBJ databases">
        <authorList>
            <person name="Bing R.G."/>
            <person name="Willard D.J."/>
            <person name="Manesh M.J.H."/>
            <person name="Laemthong T."/>
            <person name="Crosby J.R."/>
            <person name="Kelly R.M."/>
        </authorList>
    </citation>
    <scope>NUCLEOTIDE SEQUENCE</scope>
    <source>
        <strain evidence="3">DSM 8990</strain>
    </source>
</reference>
<dbReference type="EC" id="2.4.-.-" evidence="3"/>
<dbReference type="PANTHER" id="PTHR46401:SF2">
    <property type="entry name" value="GLYCOSYLTRANSFERASE WBBK-RELATED"/>
    <property type="match status" value="1"/>
</dbReference>
<evidence type="ECO:0000313" key="3">
    <source>
        <dbReference type="EMBL" id="WAM33645.1"/>
    </source>
</evidence>
<proteinExistence type="predicted"/>
<dbReference type="RefSeq" id="WP_268760785.1">
    <property type="nucleotide sequence ID" value="NZ_CP113865.1"/>
</dbReference>
<gene>
    <name evidence="3" type="ORF">OTK00_002166</name>
</gene>